<keyword evidence="9" id="KW-1185">Reference proteome</keyword>
<keyword evidence="6 7" id="KW-0472">Membrane</keyword>
<feature type="transmembrane region" description="Helical" evidence="7">
    <location>
        <begin position="220"/>
        <end position="239"/>
    </location>
</feature>
<evidence type="ECO:0000313" key="8">
    <source>
        <dbReference type="EMBL" id="MDT1062181.1"/>
    </source>
</evidence>
<feature type="transmembrane region" description="Helical" evidence="7">
    <location>
        <begin position="251"/>
        <end position="268"/>
    </location>
</feature>
<feature type="transmembrane region" description="Helical" evidence="7">
    <location>
        <begin position="192"/>
        <end position="213"/>
    </location>
</feature>
<feature type="transmembrane region" description="Helical" evidence="7">
    <location>
        <begin position="51"/>
        <end position="73"/>
    </location>
</feature>
<evidence type="ECO:0000256" key="1">
    <source>
        <dbReference type="ARBA" id="ARBA00004651"/>
    </source>
</evidence>
<evidence type="ECO:0000256" key="4">
    <source>
        <dbReference type="ARBA" id="ARBA00022692"/>
    </source>
</evidence>
<dbReference type="Pfam" id="PF04632">
    <property type="entry name" value="FUSC"/>
    <property type="match status" value="1"/>
</dbReference>
<dbReference type="Proteomes" id="UP001251085">
    <property type="component" value="Unassembled WGS sequence"/>
</dbReference>
<gene>
    <name evidence="8" type="ORF">RM190_09950</name>
</gene>
<keyword evidence="3" id="KW-1003">Cell membrane</keyword>
<sequence length="330" mass="33890">MNPAFSWALRALQLFAAASISLVIAVQLGLHNPFWAAMPVWVVAQPHREDLLLRAILRVAGTALGAVLGWWALTLLPDAGPRILVLGLAVGLGTAIAYWIGSVYSYGVLLAAITVAVVLVPAMDHPVDAAALALDRIWCTMIGVVAVTVITFLFTPPRPEPLPPRRAPRIGAVIGHGLIAAGAAMAGTLVLLLIGGPAGVGTALSLSIFSLIIGSNRNPAPILTYMPPASAIGVAAALGYRGLDFLLPDPAGMALALALPFIAAGAILRAHPRTAPLGLDANMCFLLAAEAGTKGHGFGAHVLGGLALVLSAYAFTAFFRRFGTTPPPAG</sequence>
<reference evidence="9" key="1">
    <citation type="submission" date="2023-07" db="EMBL/GenBank/DDBJ databases">
        <title>Characterization of two Paracoccaceae strains isolated from Phycosphere and proposal of Xinfangfangia lacusdiani sp. nov.</title>
        <authorList>
            <person name="Deng Y."/>
            <person name="Zhang Y.Q."/>
        </authorList>
    </citation>
    <scope>NUCLEOTIDE SEQUENCE [LARGE SCALE GENOMIC DNA]</scope>
    <source>
        <strain evidence="9">CPCC 101403</strain>
    </source>
</reference>
<keyword evidence="5 7" id="KW-1133">Transmembrane helix</keyword>
<proteinExistence type="predicted"/>
<evidence type="ECO:0000256" key="2">
    <source>
        <dbReference type="ARBA" id="ARBA00022448"/>
    </source>
</evidence>
<accession>A0ABU3EDI4</accession>
<dbReference type="RefSeq" id="WP_311759276.1">
    <property type="nucleotide sequence ID" value="NZ_JAVRQI010000006.1"/>
</dbReference>
<protein>
    <submittedName>
        <fullName evidence="8">FUSC family protein</fullName>
    </submittedName>
</protein>
<comment type="caution">
    <text evidence="8">The sequence shown here is derived from an EMBL/GenBank/DDBJ whole genome shotgun (WGS) entry which is preliminary data.</text>
</comment>
<evidence type="ECO:0000256" key="3">
    <source>
        <dbReference type="ARBA" id="ARBA00022475"/>
    </source>
</evidence>
<keyword evidence="2" id="KW-0813">Transport</keyword>
<dbReference type="InterPro" id="IPR006726">
    <property type="entry name" value="PHBA_efflux_AaeB/fusaric-R"/>
</dbReference>
<evidence type="ECO:0000256" key="6">
    <source>
        <dbReference type="ARBA" id="ARBA00023136"/>
    </source>
</evidence>
<feature type="transmembrane region" description="Helical" evidence="7">
    <location>
        <begin position="79"/>
        <end position="99"/>
    </location>
</feature>
<keyword evidence="4 7" id="KW-0812">Transmembrane</keyword>
<evidence type="ECO:0000313" key="9">
    <source>
        <dbReference type="Proteomes" id="UP001251085"/>
    </source>
</evidence>
<dbReference type="PANTHER" id="PTHR30509:SF9">
    <property type="entry name" value="MULTIDRUG RESISTANCE PROTEIN MDTO"/>
    <property type="match status" value="1"/>
</dbReference>
<comment type="subcellular location">
    <subcellularLocation>
        <location evidence="1">Cell membrane</location>
        <topology evidence="1">Multi-pass membrane protein</topology>
    </subcellularLocation>
</comment>
<feature type="transmembrane region" description="Helical" evidence="7">
    <location>
        <begin position="298"/>
        <end position="319"/>
    </location>
</feature>
<dbReference type="EMBL" id="JAVRQI010000006">
    <property type="protein sequence ID" value="MDT1062181.1"/>
    <property type="molecule type" value="Genomic_DNA"/>
</dbReference>
<feature type="transmembrane region" description="Helical" evidence="7">
    <location>
        <begin position="135"/>
        <end position="155"/>
    </location>
</feature>
<evidence type="ECO:0000256" key="7">
    <source>
        <dbReference type="SAM" id="Phobius"/>
    </source>
</evidence>
<feature type="transmembrane region" description="Helical" evidence="7">
    <location>
        <begin position="167"/>
        <end position="186"/>
    </location>
</feature>
<dbReference type="PANTHER" id="PTHR30509">
    <property type="entry name" value="P-HYDROXYBENZOIC ACID EFFLUX PUMP SUBUNIT-RELATED"/>
    <property type="match status" value="1"/>
</dbReference>
<organism evidence="8 9">
    <name type="scientific">Paracoccus broussonetiae</name>
    <dbReference type="NCBI Taxonomy" id="3075834"/>
    <lineage>
        <taxon>Bacteria</taxon>
        <taxon>Pseudomonadati</taxon>
        <taxon>Pseudomonadota</taxon>
        <taxon>Alphaproteobacteria</taxon>
        <taxon>Rhodobacterales</taxon>
        <taxon>Paracoccaceae</taxon>
        <taxon>Paracoccus</taxon>
    </lineage>
</organism>
<feature type="transmembrane region" description="Helical" evidence="7">
    <location>
        <begin position="106"/>
        <end position="123"/>
    </location>
</feature>
<evidence type="ECO:0000256" key="5">
    <source>
        <dbReference type="ARBA" id="ARBA00022989"/>
    </source>
</evidence>
<name>A0ABU3EDI4_9RHOB</name>